<keyword evidence="3" id="KW-1003">Cell membrane</keyword>
<keyword evidence="6 7" id="KW-0472">Membrane</keyword>
<evidence type="ECO:0000256" key="6">
    <source>
        <dbReference type="ARBA" id="ARBA00023136"/>
    </source>
</evidence>
<dbReference type="EMBL" id="CP002160">
    <property type="protein sequence ID" value="ADL50659.1"/>
    <property type="molecule type" value="Genomic_DNA"/>
</dbReference>
<organism evidence="10 11">
    <name type="scientific">Clostridium cellulovorans (strain ATCC 35296 / DSM 3052 / OCM 3 / 743B)</name>
    <dbReference type="NCBI Taxonomy" id="573061"/>
    <lineage>
        <taxon>Bacteria</taxon>
        <taxon>Bacillati</taxon>
        <taxon>Bacillota</taxon>
        <taxon>Clostridia</taxon>
        <taxon>Eubacteriales</taxon>
        <taxon>Clostridiaceae</taxon>
        <taxon>Clostridium</taxon>
    </lineage>
</organism>
<dbReference type="AlphaFoldDB" id="D9ST43"/>
<dbReference type="PANTHER" id="PTHR32309">
    <property type="entry name" value="TYROSINE-PROTEIN KINASE"/>
    <property type="match status" value="1"/>
</dbReference>
<keyword evidence="11" id="KW-1185">Reference proteome</keyword>
<dbReference type="RefSeq" id="WP_010076501.1">
    <property type="nucleotide sequence ID" value="NC_014393.1"/>
</dbReference>
<name>D9ST43_CLOC7</name>
<dbReference type="HOGENOM" id="CLU_082668_2_0_9"/>
<evidence type="ECO:0000259" key="9">
    <source>
        <dbReference type="Pfam" id="PF13807"/>
    </source>
</evidence>
<feature type="domain" description="Tyrosine-protein kinase G-rich" evidence="9">
    <location>
        <begin position="156"/>
        <end position="198"/>
    </location>
</feature>
<comment type="subcellular location">
    <subcellularLocation>
        <location evidence="1">Cell membrane</location>
        <topology evidence="1">Multi-pass membrane protein</topology>
    </subcellularLocation>
</comment>
<reference evidence="10 11" key="1">
    <citation type="submission" date="2010-08" db="EMBL/GenBank/DDBJ databases">
        <title>Complete sequence of Clostridium cellulovorans 743B.</title>
        <authorList>
            <consortium name="US DOE Joint Genome Institute"/>
            <person name="Lucas S."/>
            <person name="Copeland A."/>
            <person name="Lapidus A."/>
            <person name="Cheng J.-F."/>
            <person name="Bruce D."/>
            <person name="Goodwin L."/>
            <person name="Pitluck S."/>
            <person name="Chertkov O."/>
            <person name="Detter J.C."/>
            <person name="Han C."/>
            <person name="Tapia R."/>
            <person name="Land M."/>
            <person name="Hauser L."/>
            <person name="Chang Y.-J."/>
            <person name="Jeffries C."/>
            <person name="Kyrpides N."/>
            <person name="Ivanova N."/>
            <person name="Mikhailova N."/>
            <person name="Hemme C.L."/>
            <person name="Woyke T."/>
        </authorList>
    </citation>
    <scope>NUCLEOTIDE SEQUENCE [LARGE SCALE GENOMIC DNA]</scope>
    <source>
        <strain evidence="11">ATCC 35296 / DSM 3052 / OCM 3 / 743B</strain>
    </source>
</reference>
<accession>D9ST43</accession>
<proteinExistence type="inferred from homology"/>
<comment type="similarity">
    <text evidence="2">Belongs to the CpsC/CapA family.</text>
</comment>
<dbReference type="InterPro" id="IPR003856">
    <property type="entry name" value="LPS_length_determ_N"/>
</dbReference>
<dbReference type="PANTHER" id="PTHR32309:SF13">
    <property type="entry name" value="FERRIC ENTEROBACTIN TRANSPORT PROTEIN FEPE"/>
    <property type="match status" value="1"/>
</dbReference>
<dbReference type="eggNOG" id="COG3944">
    <property type="taxonomic scope" value="Bacteria"/>
</dbReference>
<evidence type="ECO:0000256" key="7">
    <source>
        <dbReference type="SAM" id="Phobius"/>
    </source>
</evidence>
<keyword evidence="4 7" id="KW-0812">Transmembrane</keyword>
<evidence type="ECO:0000256" key="5">
    <source>
        <dbReference type="ARBA" id="ARBA00022989"/>
    </source>
</evidence>
<evidence type="ECO:0000313" key="11">
    <source>
        <dbReference type="Proteomes" id="UP000002730"/>
    </source>
</evidence>
<gene>
    <name evidence="10" type="ordered locus">Clocel_0889</name>
</gene>
<dbReference type="KEGG" id="ccb:Clocel_0889"/>
<feature type="transmembrane region" description="Helical" evidence="7">
    <location>
        <begin position="22"/>
        <end position="42"/>
    </location>
</feature>
<feature type="transmembrane region" description="Helical" evidence="7">
    <location>
        <begin position="176"/>
        <end position="196"/>
    </location>
</feature>
<evidence type="ECO:0000256" key="3">
    <source>
        <dbReference type="ARBA" id="ARBA00022475"/>
    </source>
</evidence>
<feature type="domain" description="Polysaccharide chain length determinant N-terminal" evidence="8">
    <location>
        <begin position="9"/>
        <end position="97"/>
    </location>
</feature>
<dbReference type="GO" id="GO:0004713">
    <property type="term" value="F:protein tyrosine kinase activity"/>
    <property type="evidence" value="ECO:0007669"/>
    <property type="project" value="TreeGrafter"/>
</dbReference>
<keyword evidence="5 7" id="KW-1133">Transmembrane helix</keyword>
<protein>
    <submittedName>
        <fullName evidence="10">Lipopolysaccharide biosynthesis protein</fullName>
    </submittedName>
</protein>
<dbReference type="InterPro" id="IPR032807">
    <property type="entry name" value="GNVR"/>
</dbReference>
<dbReference type="Pfam" id="PF13807">
    <property type="entry name" value="GNVR"/>
    <property type="match status" value="1"/>
</dbReference>
<dbReference type="InterPro" id="IPR050445">
    <property type="entry name" value="Bact_polysacc_biosynth/exp"/>
</dbReference>
<evidence type="ECO:0000256" key="1">
    <source>
        <dbReference type="ARBA" id="ARBA00004651"/>
    </source>
</evidence>
<evidence type="ECO:0000259" key="8">
    <source>
        <dbReference type="Pfam" id="PF02706"/>
    </source>
</evidence>
<sequence length="229" mass="25729">MEEERALVLGDFIRIFKKQIKLILLITILSTFLAGILSFLIIEPTYEAKSTIVVGKADRGSNDNPKYQFDDIMMYKNLITTYAEIGRSASVAENASKMLKDVSTKDILDSIIVIPKEDTQLIEFKVQNENPQEAYRILNAVCNAFMEEGERIYSGQNIKVIDGAKIPEEPIKPNKLLNIAIAFFIGMVVSMGLAVLREYMDNTLKVEEDINKYLGIPVIGVIPKDVGKY</sequence>
<dbReference type="OrthoDB" id="2360475at2"/>
<dbReference type="Pfam" id="PF02706">
    <property type="entry name" value="Wzz"/>
    <property type="match status" value="1"/>
</dbReference>
<evidence type="ECO:0000256" key="4">
    <source>
        <dbReference type="ARBA" id="ARBA00022692"/>
    </source>
</evidence>
<dbReference type="Proteomes" id="UP000002730">
    <property type="component" value="Chromosome"/>
</dbReference>
<evidence type="ECO:0000256" key="2">
    <source>
        <dbReference type="ARBA" id="ARBA00006683"/>
    </source>
</evidence>
<dbReference type="STRING" id="573061.Clocel_0889"/>
<evidence type="ECO:0000313" key="10">
    <source>
        <dbReference type="EMBL" id="ADL50659.1"/>
    </source>
</evidence>
<dbReference type="GO" id="GO:0005886">
    <property type="term" value="C:plasma membrane"/>
    <property type="evidence" value="ECO:0007669"/>
    <property type="project" value="UniProtKB-SubCell"/>
</dbReference>